<proteinExistence type="inferred from homology"/>
<dbReference type="InterPro" id="IPR043502">
    <property type="entry name" value="DNA/RNA_pol_sf"/>
</dbReference>
<evidence type="ECO:0000313" key="3">
    <source>
        <dbReference type="EMBL" id="PMF25223.1"/>
    </source>
</evidence>
<protein>
    <submittedName>
        <fullName evidence="3">RNA-dependent DNA polymerase</fullName>
    </submittedName>
</protein>
<name>A0A2N7CHA4_VIBSP</name>
<dbReference type="InterPro" id="IPR000477">
    <property type="entry name" value="RT_dom"/>
</dbReference>
<reference evidence="4" key="1">
    <citation type="submission" date="2016-07" db="EMBL/GenBank/DDBJ databases">
        <title>Nontailed viruses are major unrecognized killers of bacteria in the ocean.</title>
        <authorList>
            <person name="Kauffman K."/>
            <person name="Hussain F."/>
            <person name="Yang J."/>
            <person name="Arevalo P."/>
            <person name="Brown J."/>
            <person name="Cutler M."/>
            <person name="Kelly L."/>
            <person name="Polz M.F."/>
        </authorList>
    </citation>
    <scope>NUCLEOTIDE SEQUENCE [LARGE SCALE GENOMIC DNA]</scope>
    <source>
        <strain evidence="4">10N.286.54.F3</strain>
    </source>
</reference>
<evidence type="ECO:0000259" key="2">
    <source>
        <dbReference type="PROSITE" id="PS50878"/>
    </source>
</evidence>
<dbReference type="SUPFAM" id="SSF56672">
    <property type="entry name" value="DNA/RNA polymerases"/>
    <property type="match status" value="1"/>
</dbReference>
<dbReference type="Proteomes" id="UP000235405">
    <property type="component" value="Unassembled WGS sequence"/>
</dbReference>
<accession>A0A2N7CHA4</accession>
<feature type="domain" description="Reverse transcriptase" evidence="2">
    <location>
        <begin position="1"/>
        <end position="304"/>
    </location>
</feature>
<gene>
    <name evidence="3" type="ORF">BCV19_03990</name>
</gene>
<evidence type="ECO:0000256" key="1">
    <source>
        <dbReference type="ARBA" id="ARBA00034120"/>
    </source>
</evidence>
<evidence type="ECO:0000313" key="4">
    <source>
        <dbReference type="Proteomes" id="UP000235405"/>
    </source>
</evidence>
<dbReference type="AlphaFoldDB" id="A0A2N7CHA4"/>
<sequence length="432" mass="50504">MTKHLIQNPNLKYHHQLSAELLHCVTLSGSSQQKSANALNFPTICCDLATQILTNTYHPRPYHHFAITEPKLREVYAPDFRDRIVQMWVALQFTPMMERRLINDTYANRKGKGTLSAICKAQKCMRQPHHSWGLQLDIYSYFNCINKATLINQLRSLIERSTLSPLRKWCLTTVTELIVQHDATAQPNQKTGKLHLLNKIPHHKRLQFQNTAHTGLPIGSVTSQLFGNFYLNALDHYIKHNLSVKGYIRYMDDLLLLADSPEKLQYWKVQIERYLHSNLHLKLHPCKTQISFVDNGFDYLGFRIYPHHKHIRKSTIDSLKNRLRYFNTLLTSKDSAPKTKPSRGLWSKKDIHQAPFYTQLKAMQSTINSYYGLLNQANHCKLRQSLYHCHFGELKRYLLPNNAYYEHFTIKKGLYFNKTTPENLCWPETQDA</sequence>
<dbReference type="PANTHER" id="PTHR34047">
    <property type="entry name" value="NUCLEAR INTRON MATURASE 1, MITOCHONDRIAL-RELATED"/>
    <property type="match status" value="1"/>
</dbReference>
<dbReference type="EMBL" id="MCSW01000114">
    <property type="protein sequence ID" value="PMF25223.1"/>
    <property type="molecule type" value="Genomic_DNA"/>
</dbReference>
<organism evidence="3 4">
    <name type="scientific">Vibrio splendidus</name>
    <dbReference type="NCBI Taxonomy" id="29497"/>
    <lineage>
        <taxon>Bacteria</taxon>
        <taxon>Pseudomonadati</taxon>
        <taxon>Pseudomonadota</taxon>
        <taxon>Gammaproteobacteria</taxon>
        <taxon>Vibrionales</taxon>
        <taxon>Vibrionaceae</taxon>
        <taxon>Vibrio</taxon>
    </lineage>
</organism>
<comment type="similarity">
    <text evidence="1">Belongs to the bacterial reverse transcriptase family.</text>
</comment>
<dbReference type="PROSITE" id="PS50878">
    <property type="entry name" value="RT_POL"/>
    <property type="match status" value="1"/>
</dbReference>
<dbReference type="Pfam" id="PF00078">
    <property type="entry name" value="RVT_1"/>
    <property type="match status" value="1"/>
</dbReference>
<dbReference type="CDD" id="cd01646">
    <property type="entry name" value="RT_Bac_retron_I"/>
    <property type="match status" value="1"/>
</dbReference>
<dbReference type="InterPro" id="IPR051083">
    <property type="entry name" value="GrpII_Intron_Splice-Mob/Def"/>
</dbReference>
<comment type="caution">
    <text evidence="3">The sequence shown here is derived from an EMBL/GenBank/DDBJ whole genome shotgun (WGS) entry which is preliminary data.</text>
</comment>
<dbReference type="PANTHER" id="PTHR34047:SF8">
    <property type="entry name" value="PROTEIN YKFC"/>
    <property type="match status" value="1"/>
</dbReference>